<dbReference type="Pfam" id="PF00172">
    <property type="entry name" value="Zn_clus"/>
    <property type="match status" value="1"/>
</dbReference>
<dbReference type="InterPro" id="IPR036864">
    <property type="entry name" value="Zn2-C6_fun-type_DNA-bd_sf"/>
</dbReference>
<organism evidence="6">
    <name type="scientific">Spathaspora passalidarum (strain NRRL Y-27907 / 11-Y1)</name>
    <dbReference type="NCBI Taxonomy" id="619300"/>
    <lineage>
        <taxon>Eukaryota</taxon>
        <taxon>Fungi</taxon>
        <taxon>Dikarya</taxon>
        <taxon>Ascomycota</taxon>
        <taxon>Saccharomycotina</taxon>
        <taxon>Pichiomycetes</taxon>
        <taxon>Debaryomycetaceae</taxon>
        <taxon>Spathaspora</taxon>
    </lineage>
</organism>
<accession>G3AKK2</accession>
<feature type="domain" description="Zn(2)-C6 fungal-type" evidence="4">
    <location>
        <begin position="15"/>
        <end position="43"/>
    </location>
</feature>
<evidence type="ECO:0000313" key="6">
    <source>
        <dbReference type="Proteomes" id="UP000000709"/>
    </source>
</evidence>
<proteinExistence type="predicted"/>
<dbReference type="eggNOG" id="ENOG502QPY2">
    <property type="taxonomic scope" value="Eukaryota"/>
</dbReference>
<dbReference type="Proteomes" id="UP000000709">
    <property type="component" value="Unassembled WGS sequence"/>
</dbReference>
<dbReference type="EMBL" id="GL996501">
    <property type="protein sequence ID" value="EGW33607.1"/>
    <property type="molecule type" value="Genomic_DNA"/>
</dbReference>
<gene>
    <name evidence="5" type="ORF">SPAPADRAFT_136778</name>
</gene>
<evidence type="ECO:0000256" key="1">
    <source>
        <dbReference type="ARBA" id="ARBA00004123"/>
    </source>
</evidence>
<dbReference type="GO" id="GO:0000981">
    <property type="term" value="F:DNA-binding transcription factor activity, RNA polymerase II-specific"/>
    <property type="evidence" value="ECO:0007669"/>
    <property type="project" value="InterPro"/>
</dbReference>
<keyword evidence="6" id="KW-1185">Reference proteome</keyword>
<dbReference type="SUPFAM" id="SSF57701">
    <property type="entry name" value="Zn2/Cys6 DNA-binding domain"/>
    <property type="match status" value="1"/>
</dbReference>
<dbReference type="GO" id="GO:0000976">
    <property type="term" value="F:transcription cis-regulatory region binding"/>
    <property type="evidence" value="ECO:0007669"/>
    <property type="project" value="TreeGrafter"/>
</dbReference>
<feature type="region of interest" description="Disordered" evidence="3">
    <location>
        <begin position="61"/>
        <end position="80"/>
    </location>
</feature>
<dbReference type="OrthoDB" id="3886144at2759"/>
<dbReference type="PROSITE" id="PS00463">
    <property type="entry name" value="ZN2_CY6_FUNGAL_1"/>
    <property type="match status" value="1"/>
</dbReference>
<dbReference type="InterPro" id="IPR001138">
    <property type="entry name" value="Zn2Cys6_DnaBD"/>
</dbReference>
<dbReference type="OMA" id="TAQAYRW"/>
<dbReference type="PROSITE" id="PS50048">
    <property type="entry name" value="ZN2_CY6_FUNGAL_2"/>
    <property type="match status" value="1"/>
</dbReference>
<feature type="region of interest" description="Disordered" evidence="3">
    <location>
        <begin position="684"/>
        <end position="712"/>
    </location>
</feature>
<dbReference type="STRING" id="619300.G3AKK2"/>
<sequence>MPKSDSRPRTKSRNGCHTCKRKRLKCDETKPACMNCRKRKIECGGYAVNFKWKSFNETETAATTTSATPHSSGSDHESPIATKNNVELKQHLELVSISVTGKSINEINKENHLISLGLNPNSYKRKQSHETNVIEEEPAPSALSTPVDSNNTKLNSLVEAATSIIDKPGASLPNTPGSASSVFSTSEFASDKTKPTDLSPQYDFGATPSSFSAIVNFAFEDIDALNLIESQTPTSTAVVPAKPTFDLHPINNSLIHTSEEQHLLFLYSEYTCHILSIKNGPRENPWRELILPKAMKYPCLYNSIASMTLFHLSGSTSAQAADMRAKGYSYMKKCVFDLLKGLSNTKPEESTLPADIALVTSLNLAFIDAWYTPTTSGIAHLRGAKSMIERVLKILNMEKQDSDKECDKLVFVDKYEEQLGASQTSGKLYIPKSIQFLFNVWIYLEVLAQMTANLNQDDKGVDLVAAITAMSQPMSKSESAESTPSTDPFTISPLFDNFSSTNYTPEFIDPLLGCGQSLFSIMGKVANLSTKIRKSKSTRNSLITISTASNLKQQLINWKPPITSTDQDFPSHNDSTWDIPQCIATAESYKYATLIYLHHSVPEIPSLSSHKLAQKIFILMASIPEDSNMHVVLIFPLLVASCEAMPGEEREWCIDRWRILFEKMGIGNVERAFDIVKEVWKRKDQDDSEDSKNASENNSAHSSVKENEGEGEDYDQLSGLMAVLNDSESLLQTRGINSRTHWSMVMKEWGWEVLLG</sequence>
<protein>
    <recommendedName>
        <fullName evidence="4">Zn(2)-C6 fungal-type domain-containing protein</fullName>
    </recommendedName>
</protein>
<reference evidence="5 6" key="1">
    <citation type="journal article" date="2011" name="Proc. Natl. Acad. Sci. U.S.A.">
        <title>Comparative genomics of xylose-fermenting fungi for enhanced biofuel production.</title>
        <authorList>
            <person name="Wohlbach D.J."/>
            <person name="Kuo A."/>
            <person name="Sato T.K."/>
            <person name="Potts K.M."/>
            <person name="Salamov A.A."/>
            <person name="LaButti K.M."/>
            <person name="Sun H."/>
            <person name="Clum A."/>
            <person name="Pangilinan J.L."/>
            <person name="Lindquist E.A."/>
            <person name="Lucas S."/>
            <person name="Lapidus A."/>
            <person name="Jin M."/>
            <person name="Gunawan C."/>
            <person name="Balan V."/>
            <person name="Dale B.E."/>
            <person name="Jeffries T.W."/>
            <person name="Zinkel R."/>
            <person name="Barry K.W."/>
            <person name="Grigoriev I.V."/>
            <person name="Gasch A.P."/>
        </authorList>
    </citation>
    <scope>NUCLEOTIDE SEQUENCE [LARGE SCALE GENOMIC DNA]</scope>
    <source>
        <strain evidence="6">NRRL Y-27907 / 11-Y1</strain>
    </source>
</reference>
<dbReference type="InterPro" id="IPR021858">
    <property type="entry name" value="Fun_TF"/>
</dbReference>
<dbReference type="RefSeq" id="XP_007375122.1">
    <property type="nucleotide sequence ID" value="XM_007375060.1"/>
</dbReference>
<name>G3AKK2_SPAPN</name>
<dbReference type="GO" id="GO:0045944">
    <property type="term" value="P:positive regulation of transcription by RNA polymerase II"/>
    <property type="evidence" value="ECO:0007669"/>
    <property type="project" value="TreeGrafter"/>
</dbReference>
<feature type="compositionally biased region" description="Basic and acidic residues" evidence="3">
    <location>
        <begin position="684"/>
        <end position="693"/>
    </location>
</feature>
<comment type="subcellular location">
    <subcellularLocation>
        <location evidence="1">Nucleus</location>
    </subcellularLocation>
</comment>
<dbReference type="KEGG" id="spaa:SPAPADRAFT_136778"/>
<dbReference type="InParanoid" id="G3AKK2"/>
<dbReference type="SMART" id="SM00066">
    <property type="entry name" value="GAL4"/>
    <property type="match status" value="1"/>
</dbReference>
<evidence type="ECO:0000256" key="2">
    <source>
        <dbReference type="ARBA" id="ARBA00023242"/>
    </source>
</evidence>
<evidence type="ECO:0000313" key="5">
    <source>
        <dbReference type="EMBL" id="EGW33607.1"/>
    </source>
</evidence>
<dbReference type="GO" id="GO:0005634">
    <property type="term" value="C:nucleus"/>
    <property type="evidence" value="ECO:0007669"/>
    <property type="project" value="UniProtKB-SubCell"/>
</dbReference>
<evidence type="ECO:0000256" key="3">
    <source>
        <dbReference type="SAM" id="MobiDB-lite"/>
    </source>
</evidence>
<dbReference type="CDD" id="cd00067">
    <property type="entry name" value="GAL4"/>
    <property type="match status" value="1"/>
</dbReference>
<dbReference type="PANTHER" id="PTHR37534:SF15">
    <property type="entry name" value="ZN(II)2CYS6 TRANSCRIPTION FACTOR (EUROFUNG)"/>
    <property type="match status" value="1"/>
</dbReference>
<feature type="region of interest" description="Disordered" evidence="3">
    <location>
        <begin position="167"/>
        <end position="195"/>
    </location>
</feature>
<feature type="compositionally biased region" description="Polar residues" evidence="3">
    <location>
        <begin position="172"/>
        <end position="188"/>
    </location>
</feature>
<keyword evidence="2" id="KW-0539">Nucleus</keyword>
<dbReference type="Pfam" id="PF11951">
    <property type="entry name" value="Fungal_trans_2"/>
    <property type="match status" value="1"/>
</dbReference>
<dbReference type="AlphaFoldDB" id="G3AKK2"/>
<dbReference type="GeneID" id="18869997"/>
<dbReference type="HOGENOM" id="CLU_011075_0_0_1"/>
<dbReference type="PANTHER" id="PTHR37534">
    <property type="entry name" value="TRANSCRIPTIONAL ACTIVATOR PROTEIN UGA3"/>
    <property type="match status" value="1"/>
</dbReference>
<dbReference type="GO" id="GO:0008270">
    <property type="term" value="F:zinc ion binding"/>
    <property type="evidence" value="ECO:0007669"/>
    <property type="project" value="InterPro"/>
</dbReference>
<evidence type="ECO:0000259" key="4">
    <source>
        <dbReference type="PROSITE" id="PS50048"/>
    </source>
</evidence>
<dbReference type="Gene3D" id="4.10.240.10">
    <property type="entry name" value="Zn(2)-C6 fungal-type DNA-binding domain"/>
    <property type="match status" value="1"/>
</dbReference>